<sequence>MIGSAALLQASATGMASYGTALVACPGSFQSFCYKKNTPTKFSKRAWRMMGYCMLAGATRDALSSKTPDKNNLIAAGASWGLFPVMIAAQSFEEDGIKPWIAVTNAALCLAVGGVLLNKAKDS</sequence>
<accession>A0A7S1X7F7</accession>
<gene>
    <name evidence="1" type="ORF">TCHU04912_LOCUS15565</name>
</gene>
<proteinExistence type="predicted"/>
<dbReference type="EMBL" id="HBGG01029961">
    <property type="protein sequence ID" value="CAD9213326.1"/>
    <property type="molecule type" value="Transcribed_RNA"/>
</dbReference>
<protein>
    <submittedName>
        <fullName evidence="1">Uncharacterized protein</fullName>
    </submittedName>
</protein>
<organism evidence="1">
    <name type="scientific">Tetraselmis chuii</name>
    <dbReference type="NCBI Taxonomy" id="63592"/>
    <lineage>
        <taxon>Eukaryota</taxon>
        <taxon>Viridiplantae</taxon>
        <taxon>Chlorophyta</taxon>
        <taxon>core chlorophytes</taxon>
        <taxon>Chlorodendrophyceae</taxon>
        <taxon>Chlorodendrales</taxon>
        <taxon>Chlorodendraceae</taxon>
        <taxon>Tetraselmis</taxon>
    </lineage>
</organism>
<name>A0A7S1X7F7_9CHLO</name>
<reference evidence="1" key="1">
    <citation type="submission" date="2021-01" db="EMBL/GenBank/DDBJ databases">
        <authorList>
            <person name="Corre E."/>
            <person name="Pelletier E."/>
            <person name="Niang G."/>
            <person name="Scheremetjew M."/>
            <person name="Finn R."/>
            <person name="Kale V."/>
            <person name="Holt S."/>
            <person name="Cochrane G."/>
            <person name="Meng A."/>
            <person name="Brown T."/>
            <person name="Cohen L."/>
        </authorList>
    </citation>
    <scope>NUCLEOTIDE SEQUENCE</scope>
    <source>
        <strain evidence="1">PLY429</strain>
    </source>
</reference>
<dbReference type="AlphaFoldDB" id="A0A7S1X7F7"/>
<evidence type="ECO:0000313" key="1">
    <source>
        <dbReference type="EMBL" id="CAD9213326.1"/>
    </source>
</evidence>